<dbReference type="AlphaFoldDB" id="A0A2I2L1X4"/>
<dbReference type="EMBL" id="FZMO01000554">
    <property type="protein sequence ID" value="SNQ51909.1"/>
    <property type="molecule type" value="Genomic_DNA"/>
</dbReference>
<gene>
    <name evidence="1" type="ORF">FRACA_860007</name>
</gene>
<dbReference type="Proteomes" id="UP000234331">
    <property type="component" value="Unassembled WGS sequence"/>
</dbReference>
<dbReference type="RefSeq" id="WP_101836152.1">
    <property type="nucleotide sequence ID" value="NZ_FZMO01000554.1"/>
</dbReference>
<name>A0A2I2L1X4_9ACTN</name>
<evidence type="ECO:0000313" key="1">
    <source>
        <dbReference type="EMBL" id="SNQ51909.1"/>
    </source>
</evidence>
<sequence length="140" mass="15145">MSAIADGVYRISIDGRDNLTLSSPDRNNILLLPGEGPGQEWEIRNSGVGSNGDSTYTIRRASDPLFVGYDGDPDVFERVRPLPQPREWRITEGPRPGTITIGVVDNALTLGLHPALIFPPLVALSPVFAEDRGWALQPAG</sequence>
<dbReference type="OrthoDB" id="3213308at2"/>
<evidence type="ECO:0008006" key="3">
    <source>
        <dbReference type="Google" id="ProtNLM"/>
    </source>
</evidence>
<evidence type="ECO:0000313" key="2">
    <source>
        <dbReference type="Proteomes" id="UP000234331"/>
    </source>
</evidence>
<reference evidence="1 2" key="1">
    <citation type="submission" date="2017-06" db="EMBL/GenBank/DDBJ databases">
        <authorList>
            <person name="Kim H.J."/>
            <person name="Triplett B.A."/>
        </authorList>
    </citation>
    <scope>NUCLEOTIDE SEQUENCE [LARGE SCALE GENOMIC DNA]</scope>
    <source>
        <strain evidence="1">FRACA_ARgP5</strain>
    </source>
</reference>
<organism evidence="1 2">
    <name type="scientific">Frankia canadensis</name>
    <dbReference type="NCBI Taxonomy" id="1836972"/>
    <lineage>
        <taxon>Bacteria</taxon>
        <taxon>Bacillati</taxon>
        <taxon>Actinomycetota</taxon>
        <taxon>Actinomycetes</taxon>
        <taxon>Frankiales</taxon>
        <taxon>Frankiaceae</taxon>
        <taxon>Frankia</taxon>
    </lineage>
</organism>
<keyword evidence="2" id="KW-1185">Reference proteome</keyword>
<accession>A0A2I2L1X4</accession>
<proteinExistence type="predicted"/>
<protein>
    <recommendedName>
        <fullName evidence="3">Ricin B lectin domain-containing protein</fullName>
    </recommendedName>
</protein>